<keyword evidence="4" id="KW-1185">Reference proteome</keyword>
<gene>
    <name evidence="3" type="ORF">ASPTUDRAFT_36550</name>
</gene>
<evidence type="ECO:0000313" key="4">
    <source>
        <dbReference type="Proteomes" id="UP000184304"/>
    </source>
</evidence>
<dbReference type="InterPro" id="IPR045851">
    <property type="entry name" value="AMP-bd_C_sf"/>
</dbReference>
<dbReference type="PROSITE" id="PS00455">
    <property type="entry name" value="AMP_BINDING"/>
    <property type="match status" value="1"/>
</dbReference>
<dbReference type="PANTHER" id="PTHR43201:SF30">
    <property type="entry name" value="AMP-DEPENDENT SYNTHETASE_LIGASE DOMAIN-CONTAINING PROTEIN"/>
    <property type="match status" value="1"/>
</dbReference>
<dbReference type="OrthoDB" id="10253115at2759"/>
<dbReference type="SUPFAM" id="SSF56801">
    <property type="entry name" value="Acetyl-CoA synthetase-like"/>
    <property type="match status" value="1"/>
</dbReference>
<dbReference type="Gene3D" id="3.30.300.30">
    <property type="match status" value="1"/>
</dbReference>
<evidence type="ECO:0000259" key="2">
    <source>
        <dbReference type="Pfam" id="PF13193"/>
    </source>
</evidence>
<name>A0A1L9NL32_ASPTC</name>
<accession>A0A1L9NL32</accession>
<dbReference type="Proteomes" id="UP000184304">
    <property type="component" value="Unassembled WGS sequence"/>
</dbReference>
<dbReference type="InterPro" id="IPR020845">
    <property type="entry name" value="AMP-binding_CS"/>
</dbReference>
<organism evidence="3 4">
    <name type="scientific">Aspergillus tubingensis (strain CBS 134.48)</name>
    <dbReference type="NCBI Taxonomy" id="767770"/>
    <lineage>
        <taxon>Eukaryota</taxon>
        <taxon>Fungi</taxon>
        <taxon>Dikarya</taxon>
        <taxon>Ascomycota</taxon>
        <taxon>Pezizomycotina</taxon>
        <taxon>Eurotiomycetes</taxon>
        <taxon>Eurotiomycetidae</taxon>
        <taxon>Eurotiales</taxon>
        <taxon>Aspergillaceae</taxon>
        <taxon>Aspergillus</taxon>
        <taxon>Aspergillus subgen. Circumdati</taxon>
    </lineage>
</organism>
<evidence type="ECO:0000313" key="3">
    <source>
        <dbReference type="EMBL" id="OJI89943.1"/>
    </source>
</evidence>
<protein>
    <recommendedName>
        <fullName evidence="5">Acetyl-CoA synthetase-like protein</fullName>
    </recommendedName>
</protein>
<dbReference type="PANTHER" id="PTHR43201">
    <property type="entry name" value="ACYL-COA SYNTHETASE"/>
    <property type="match status" value="1"/>
</dbReference>
<feature type="domain" description="AMP-dependent synthetase/ligase" evidence="1">
    <location>
        <begin position="30"/>
        <end position="429"/>
    </location>
</feature>
<proteinExistence type="predicted"/>
<dbReference type="Pfam" id="PF00501">
    <property type="entry name" value="AMP-binding"/>
    <property type="match status" value="1"/>
</dbReference>
<evidence type="ECO:0008006" key="5">
    <source>
        <dbReference type="Google" id="ProtNLM"/>
    </source>
</evidence>
<feature type="domain" description="AMP-binding enzyme C-terminal" evidence="2">
    <location>
        <begin position="492"/>
        <end position="565"/>
    </location>
</feature>
<reference evidence="4" key="1">
    <citation type="journal article" date="2017" name="Genome Biol.">
        <title>Comparative genomics reveals high biological diversity and specific adaptations in the industrially and medically important fungal genus Aspergillus.</title>
        <authorList>
            <person name="de Vries R.P."/>
            <person name="Riley R."/>
            <person name="Wiebenga A."/>
            <person name="Aguilar-Osorio G."/>
            <person name="Amillis S."/>
            <person name="Uchima C.A."/>
            <person name="Anderluh G."/>
            <person name="Asadollahi M."/>
            <person name="Askin M."/>
            <person name="Barry K."/>
            <person name="Battaglia E."/>
            <person name="Bayram O."/>
            <person name="Benocci T."/>
            <person name="Braus-Stromeyer S.A."/>
            <person name="Caldana C."/>
            <person name="Canovas D."/>
            <person name="Cerqueira G.C."/>
            <person name="Chen F."/>
            <person name="Chen W."/>
            <person name="Choi C."/>
            <person name="Clum A."/>
            <person name="Dos Santos R.A."/>
            <person name="Damasio A.R."/>
            <person name="Diallinas G."/>
            <person name="Emri T."/>
            <person name="Fekete E."/>
            <person name="Flipphi M."/>
            <person name="Freyberg S."/>
            <person name="Gallo A."/>
            <person name="Gournas C."/>
            <person name="Habgood R."/>
            <person name="Hainaut M."/>
            <person name="Harispe M.L."/>
            <person name="Henrissat B."/>
            <person name="Hilden K.S."/>
            <person name="Hope R."/>
            <person name="Hossain A."/>
            <person name="Karabika E."/>
            <person name="Karaffa L."/>
            <person name="Karanyi Z."/>
            <person name="Krasevec N."/>
            <person name="Kuo A."/>
            <person name="Kusch H."/>
            <person name="LaButti K."/>
            <person name="Lagendijk E.L."/>
            <person name="Lapidus A."/>
            <person name="Levasseur A."/>
            <person name="Lindquist E."/>
            <person name="Lipzen A."/>
            <person name="Logrieco A.F."/>
            <person name="MacCabe A."/>
            <person name="Maekelae M.R."/>
            <person name="Malavazi I."/>
            <person name="Melin P."/>
            <person name="Meyer V."/>
            <person name="Mielnichuk N."/>
            <person name="Miskei M."/>
            <person name="Molnar A.P."/>
            <person name="Mule G."/>
            <person name="Ngan C.Y."/>
            <person name="Orejas M."/>
            <person name="Orosz E."/>
            <person name="Ouedraogo J.P."/>
            <person name="Overkamp K.M."/>
            <person name="Park H.-S."/>
            <person name="Perrone G."/>
            <person name="Piumi F."/>
            <person name="Punt P.J."/>
            <person name="Ram A.F."/>
            <person name="Ramon A."/>
            <person name="Rauscher S."/>
            <person name="Record E."/>
            <person name="Riano-Pachon D.M."/>
            <person name="Robert V."/>
            <person name="Roehrig J."/>
            <person name="Ruller R."/>
            <person name="Salamov A."/>
            <person name="Salih N.S."/>
            <person name="Samson R.A."/>
            <person name="Sandor E."/>
            <person name="Sanguinetti M."/>
            <person name="Schuetze T."/>
            <person name="Sepcic K."/>
            <person name="Shelest E."/>
            <person name="Sherlock G."/>
            <person name="Sophianopoulou V."/>
            <person name="Squina F.M."/>
            <person name="Sun H."/>
            <person name="Susca A."/>
            <person name="Todd R.B."/>
            <person name="Tsang A."/>
            <person name="Unkles S.E."/>
            <person name="van de Wiele N."/>
            <person name="van Rossen-Uffink D."/>
            <person name="Oliveira J.V."/>
            <person name="Vesth T.C."/>
            <person name="Visser J."/>
            <person name="Yu J.-H."/>
            <person name="Zhou M."/>
            <person name="Andersen M.R."/>
            <person name="Archer D.B."/>
            <person name="Baker S.E."/>
            <person name="Benoit I."/>
            <person name="Brakhage A.A."/>
            <person name="Braus G.H."/>
            <person name="Fischer R."/>
            <person name="Frisvad J.C."/>
            <person name="Goldman G.H."/>
            <person name="Houbraken J."/>
            <person name="Oakley B."/>
            <person name="Pocsi I."/>
            <person name="Scazzocchio C."/>
            <person name="Seiboth B."/>
            <person name="vanKuyk P.A."/>
            <person name="Wortman J."/>
            <person name="Dyer P.S."/>
            <person name="Grigoriev I.V."/>
        </authorList>
    </citation>
    <scope>NUCLEOTIDE SEQUENCE [LARGE SCALE GENOMIC DNA]</scope>
    <source>
        <strain evidence="4">CBS 134.48</strain>
    </source>
</reference>
<dbReference type="Pfam" id="PF13193">
    <property type="entry name" value="AMP-binding_C"/>
    <property type="match status" value="1"/>
</dbReference>
<dbReference type="GO" id="GO:0006631">
    <property type="term" value="P:fatty acid metabolic process"/>
    <property type="evidence" value="ECO:0007669"/>
    <property type="project" value="TreeGrafter"/>
</dbReference>
<dbReference type="STRING" id="767770.A0A1L9NL32"/>
<dbReference type="InterPro" id="IPR025110">
    <property type="entry name" value="AMP-bd_C"/>
</dbReference>
<dbReference type="AlphaFoldDB" id="A0A1L9NL32"/>
<evidence type="ECO:0000259" key="1">
    <source>
        <dbReference type="Pfam" id="PF00501"/>
    </source>
</evidence>
<dbReference type="VEuPathDB" id="FungiDB:ASPTUDRAFT_36550"/>
<dbReference type="Gene3D" id="3.40.50.12780">
    <property type="entry name" value="N-terminal domain of ligase-like"/>
    <property type="match status" value="1"/>
</dbReference>
<dbReference type="EMBL" id="KV878176">
    <property type="protein sequence ID" value="OJI89943.1"/>
    <property type="molecule type" value="Genomic_DNA"/>
</dbReference>
<dbReference type="InterPro" id="IPR042099">
    <property type="entry name" value="ANL_N_sf"/>
</dbReference>
<dbReference type="GO" id="GO:0031956">
    <property type="term" value="F:medium-chain fatty acid-CoA ligase activity"/>
    <property type="evidence" value="ECO:0007669"/>
    <property type="project" value="TreeGrafter"/>
</dbReference>
<dbReference type="OMA" id="PHTAIRI"/>
<sequence length="580" mass="63141">MPLLIETPTLARTDGSAQIPLLEKPIGECFRRVVSASHDRIAIHSGTRHISYGELHAQSDAFALGLIELGIRAGDRVALSLGNGIEYAVIAYACFKLGAILTPLNPSYLPGQVIHALNHITARCFITSTEIKLPHKDPRLTSELLQEIATSSDPDTLSITVPSLQHLLLIDNSAGRVDVTTLPVTADYEALILAHGSQRLPPQDQLGVEDLANLQFTSGTTSAPKAVCLTHRNILNNAYLVGQGMDLTAGDVVCCPPPLHHCFGLVLGLLTAMVHGATLLLPSPSFDACATLQSIAEHNATVLYGVPTMFLMELDLMSQRVFQKSALRHLRTGIIGGSPIAPSLRLRLHQHMNLSGLTNCYGLTEASPIVCMTRVLDCLDKRLTSVGQVLPHTAIRIADRNTPTRTLPRGDHQRGELQISGYAVMAGYWNAPEETARTLLVDEEEVDPQTQQKRIWLRTGDEATMGVDGTIRITGRIKDIIIRGGENIYPGEIEDALLTHPQVANVGVVGLADAMYGEVPAAFVVLRVETPPEELRAWVRQKCPAAMVPKHVFAVDRLPLTASGKLEKYKLREMGERWLQ</sequence>
<dbReference type="InterPro" id="IPR000873">
    <property type="entry name" value="AMP-dep_synth/lig_dom"/>
</dbReference>